<keyword evidence="3" id="KW-0963">Cytoplasm</keyword>
<organism evidence="8 9">
    <name type="scientific">Dipteronia dyeriana</name>
    <dbReference type="NCBI Taxonomy" id="168575"/>
    <lineage>
        <taxon>Eukaryota</taxon>
        <taxon>Viridiplantae</taxon>
        <taxon>Streptophyta</taxon>
        <taxon>Embryophyta</taxon>
        <taxon>Tracheophyta</taxon>
        <taxon>Spermatophyta</taxon>
        <taxon>Magnoliopsida</taxon>
        <taxon>eudicotyledons</taxon>
        <taxon>Gunneridae</taxon>
        <taxon>Pentapetalae</taxon>
        <taxon>rosids</taxon>
        <taxon>malvids</taxon>
        <taxon>Sapindales</taxon>
        <taxon>Sapindaceae</taxon>
        <taxon>Hippocastanoideae</taxon>
        <taxon>Acereae</taxon>
        <taxon>Dipteronia</taxon>
    </lineage>
</organism>
<evidence type="ECO:0000313" key="9">
    <source>
        <dbReference type="Proteomes" id="UP001280121"/>
    </source>
</evidence>
<feature type="compositionally biased region" description="Basic and acidic residues" evidence="6">
    <location>
        <begin position="459"/>
        <end position="472"/>
    </location>
</feature>
<evidence type="ECO:0000256" key="5">
    <source>
        <dbReference type="ARBA" id="ARBA00023212"/>
    </source>
</evidence>
<dbReference type="Pfam" id="PF06886">
    <property type="entry name" value="TPX2"/>
    <property type="match status" value="1"/>
</dbReference>
<dbReference type="GO" id="GO:0008017">
    <property type="term" value="F:microtubule binding"/>
    <property type="evidence" value="ECO:0007669"/>
    <property type="project" value="InterPro"/>
</dbReference>
<feature type="compositionally biased region" description="Low complexity" evidence="6">
    <location>
        <begin position="251"/>
        <end position="261"/>
    </location>
</feature>
<gene>
    <name evidence="8" type="ORF">Ddye_014904</name>
</gene>
<name>A0AAD9WZ33_9ROSI</name>
<protein>
    <recommendedName>
        <fullName evidence="7">TPX2 C-terminal domain-containing protein</fullName>
    </recommendedName>
</protein>
<feature type="compositionally biased region" description="Polar residues" evidence="6">
    <location>
        <begin position="194"/>
        <end position="242"/>
    </location>
</feature>
<dbReference type="Proteomes" id="UP001280121">
    <property type="component" value="Unassembled WGS sequence"/>
</dbReference>
<evidence type="ECO:0000256" key="3">
    <source>
        <dbReference type="ARBA" id="ARBA00022490"/>
    </source>
</evidence>
<feature type="compositionally biased region" description="Polar residues" evidence="6">
    <location>
        <begin position="156"/>
        <end position="168"/>
    </location>
</feature>
<sequence>MESGNGVTLKDETIVITKTQVEGSSLKAKKEEQRAGNDEEASNVIEISQHVAKSEALSSSGTTTEDAVTVSESKISKPLKEPGAPNGSNSKSSKIAKDKTNLKGLAPFTRSQKPVLSQSLSFPARGACSDGKKSINGYPAKSDPKHARANAAKAQGTFSSGTVSSASHLNHPIRNASTGVGSKEVNANGGVSARRTTLASISTIRRATTAKSSSVNAAANGSPSEVSLSAEPNSKSVATAQPSKEDDDTRSTTSSGTPRGRGSSGSGFNFRLNERAEKRKEFFSKLEEKIHAKEMEKTNLQAKSKESQEAEIKQLRKSLTFKATPMPTFYKEPPPKVELKKIPTTRAKSPKLGRNKSSVAATESSLENDGSCLSPRVSQESSNSTKEIQMHLNKDLATPKTHVRKSQPKLQSQDSMRRKTEAKPIKSKPKTAVVGTQNLETCTEKPKESQNQPSAPECEDAKDLESKMKPDQSDGPMLSLANPEIMPRGVAVGG</sequence>
<dbReference type="InterPro" id="IPR044833">
    <property type="entry name" value="WDL5/6"/>
</dbReference>
<comment type="caution">
    <text evidence="8">The sequence shown here is derived from an EMBL/GenBank/DDBJ whole genome shotgun (WGS) entry which is preliminary data.</text>
</comment>
<feature type="compositionally biased region" description="Polar residues" evidence="6">
    <location>
        <begin position="376"/>
        <end position="387"/>
    </location>
</feature>
<evidence type="ECO:0000256" key="2">
    <source>
        <dbReference type="ARBA" id="ARBA00005885"/>
    </source>
</evidence>
<feature type="compositionally biased region" description="Basic and acidic residues" evidence="6">
    <location>
        <begin position="415"/>
        <end position="424"/>
    </location>
</feature>
<dbReference type="AlphaFoldDB" id="A0AAD9WZ33"/>
<dbReference type="EMBL" id="JANJYI010000005">
    <property type="protein sequence ID" value="KAK2647415.1"/>
    <property type="molecule type" value="Genomic_DNA"/>
</dbReference>
<comment type="subcellular location">
    <subcellularLocation>
        <location evidence="1">Cytoplasm</location>
        <location evidence="1">Cytoskeleton</location>
    </subcellularLocation>
</comment>
<proteinExistence type="inferred from homology"/>
<evidence type="ECO:0000256" key="4">
    <source>
        <dbReference type="ARBA" id="ARBA00022701"/>
    </source>
</evidence>
<feature type="compositionally biased region" description="Polar residues" evidence="6">
    <location>
        <begin position="355"/>
        <end position="368"/>
    </location>
</feature>
<keyword evidence="9" id="KW-1185">Reference proteome</keyword>
<accession>A0AAD9WZ33</accession>
<evidence type="ECO:0000259" key="7">
    <source>
        <dbReference type="Pfam" id="PF06886"/>
    </source>
</evidence>
<evidence type="ECO:0000256" key="1">
    <source>
        <dbReference type="ARBA" id="ARBA00004245"/>
    </source>
</evidence>
<dbReference type="GO" id="GO:0005874">
    <property type="term" value="C:microtubule"/>
    <property type="evidence" value="ECO:0007669"/>
    <property type="project" value="UniProtKB-KW"/>
</dbReference>
<feature type="compositionally biased region" description="Polar residues" evidence="6">
    <location>
        <begin position="56"/>
        <end position="73"/>
    </location>
</feature>
<evidence type="ECO:0000256" key="6">
    <source>
        <dbReference type="SAM" id="MobiDB-lite"/>
    </source>
</evidence>
<keyword evidence="4" id="KW-0493">Microtubule</keyword>
<evidence type="ECO:0000313" key="8">
    <source>
        <dbReference type="EMBL" id="KAK2647415.1"/>
    </source>
</evidence>
<feature type="compositionally biased region" description="Basic and acidic residues" evidence="6">
    <location>
        <begin position="28"/>
        <end position="37"/>
    </location>
</feature>
<dbReference type="PANTHER" id="PTHR31358:SF30">
    <property type="entry name" value="PROTEIN WVD2-LIKE 4"/>
    <property type="match status" value="1"/>
</dbReference>
<feature type="region of interest" description="Disordered" evidence="6">
    <location>
        <begin position="325"/>
        <end position="494"/>
    </location>
</feature>
<comment type="similarity">
    <text evidence="2">Belongs to the TPX2 family.</text>
</comment>
<feature type="region of interest" description="Disordered" evidence="6">
    <location>
        <begin position="21"/>
        <end position="274"/>
    </location>
</feature>
<dbReference type="InterPro" id="IPR027329">
    <property type="entry name" value="TPX2_C"/>
</dbReference>
<feature type="domain" description="TPX2 C-terminal" evidence="7">
    <location>
        <begin position="268"/>
        <end position="342"/>
    </location>
</feature>
<feature type="compositionally biased region" description="Polar residues" evidence="6">
    <location>
        <begin position="109"/>
        <end position="121"/>
    </location>
</feature>
<dbReference type="PANTHER" id="PTHR31358">
    <property type="entry name" value="PROTEIN WVD2-LIKE 4"/>
    <property type="match status" value="1"/>
</dbReference>
<feature type="region of interest" description="Disordered" evidence="6">
    <location>
        <begin position="294"/>
        <end position="313"/>
    </location>
</feature>
<keyword evidence="5" id="KW-0206">Cytoskeleton</keyword>
<reference evidence="8" key="1">
    <citation type="journal article" date="2023" name="Plant J.">
        <title>Genome sequences and population genomics provide insights into the demographic history, inbreeding, and mutation load of two 'living fossil' tree species of Dipteronia.</title>
        <authorList>
            <person name="Feng Y."/>
            <person name="Comes H.P."/>
            <person name="Chen J."/>
            <person name="Zhu S."/>
            <person name="Lu R."/>
            <person name="Zhang X."/>
            <person name="Li P."/>
            <person name="Qiu J."/>
            <person name="Olsen K.M."/>
            <person name="Qiu Y."/>
        </authorList>
    </citation>
    <scope>NUCLEOTIDE SEQUENCE</scope>
    <source>
        <strain evidence="8">KIB01</strain>
    </source>
</reference>